<dbReference type="InterPro" id="IPR019870">
    <property type="entry name" value="Se_metab_YedF"/>
</dbReference>
<dbReference type="InterPro" id="IPR027396">
    <property type="entry name" value="DsrEFH-like"/>
</dbReference>
<dbReference type="AlphaFoldDB" id="A0A7W8C4Z8"/>
<name>A0A7W8C4Z8_9BACT</name>
<accession>A0A7W8C4Z8</accession>
<gene>
    <name evidence="2" type="ORF">HNQ38_002549</name>
</gene>
<dbReference type="InterPro" id="IPR001455">
    <property type="entry name" value="TusA-like"/>
</dbReference>
<dbReference type="InterPro" id="IPR036868">
    <property type="entry name" value="TusA-like_sf"/>
</dbReference>
<dbReference type="CDD" id="cd03421">
    <property type="entry name" value="SirA_like_N"/>
    <property type="match status" value="1"/>
</dbReference>
<proteinExistence type="predicted"/>
<comment type="caution">
    <text evidence="2">The sequence shown here is derived from an EMBL/GenBank/DDBJ whole genome shotgun (WGS) entry which is preliminary data.</text>
</comment>
<feature type="domain" description="UPF0033" evidence="1">
    <location>
        <begin position="4"/>
        <end position="66"/>
    </location>
</feature>
<dbReference type="SUPFAM" id="SSF64307">
    <property type="entry name" value="SirA-like"/>
    <property type="match status" value="1"/>
</dbReference>
<evidence type="ECO:0000259" key="1">
    <source>
        <dbReference type="Pfam" id="PF01206"/>
    </source>
</evidence>
<evidence type="ECO:0000313" key="2">
    <source>
        <dbReference type="EMBL" id="MBB5144434.1"/>
    </source>
</evidence>
<dbReference type="SUPFAM" id="SSF75169">
    <property type="entry name" value="DsrEFH-like"/>
    <property type="match status" value="1"/>
</dbReference>
<dbReference type="RefSeq" id="WP_183721389.1">
    <property type="nucleotide sequence ID" value="NZ_JACHGO010000008.1"/>
</dbReference>
<dbReference type="NCBIfam" id="TIGR03527">
    <property type="entry name" value="selenium_YedF"/>
    <property type="match status" value="1"/>
</dbReference>
<dbReference type="Gene3D" id="3.30.110.40">
    <property type="entry name" value="TusA-like domain"/>
    <property type="match status" value="1"/>
</dbReference>
<dbReference type="EMBL" id="JACHGO010000008">
    <property type="protein sequence ID" value="MBB5144434.1"/>
    <property type="molecule type" value="Genomic_DNA"/>
</dbReference>
<dbReference type="Pfam" id="PF02635">
    <property type="entry name" value="DsrE"/>
    <property type="match status" value="1"/>
</dbReference>
<dbReference type="Pfam" id="PF01206">
    <property type="entry name" value="TusA"/>
    <property type="match status" value="1"/>
</dbReference>
<protein>
    <submittedName>
        <fullName evidence="2">Selenium metabolism protein YedF</fullName>
    </submittedName>
</protein>
<keyword evidence="3" id="KW-1185">Reference proteome</keyword>
<evidence type="ECO:0000313" key="3">
    <source>
        <dbReference type="Proteomes" id="UP000539075"/>
    </source>
</evidence>
<dbReference type="Proteomes" id="UP000539075">
    <property type="component" value="Unassembled WGS sequence"/>
</dbReference>
<dbReference type="InterPro" id="IPR003787">
    <property type="entry name" value="Sulphur_relay_DsrE/F-like"/>
</dbReference>
<organism evidence="2 3">
    <name type="scientific">Desulfovibrio intestinalis</name>
    <dbReference type="NCBI Taxonomy" id="58621"/>
    <lineage>
        <taxon>Bacteria</taxon>
        <taxon>Pseudomonadati</taxon>
        <taxon>Thermodesulfobacteriota</taxon>
        <taxon>Desulfovibrionia</taxon>
        <taxon>Desulfovibrionales</taxon>
        <taxon>Desulfovibrionaceae</taxon>
        <taxon>Desulfovibrio</taxon>
    </lineage>
</organism>
<sequence length="199" mass="21429">MELLDCLGLACPQPVIRCRSAVDNGMECLEVLVDNEPALENVQRFLQSRGYTLSATAEGPQKWRIRAALDADASVAPAPEEQKGHEQDLRTLVLITTETLGRGDDTLGTKLMENFLATLPELGNRLWRLVLVNGGVKLTAQPGPALESLQKLAQQGVSILVCGACLGHYGLLEAKAVGETSNMLDIVTSLDLADKVIRP</sequence>
<reference evidence="2 3" key="1">
    <citation type="submission" date="2020-08" db="EMBL/GenBank/DDBJ databases">
        <title>Genomic Encyclopedia of Type Strains, Phase IV (KMG-IV): sequencing the most valuable type-strain genomes for metagenomic binning, comparative biology and taxonomic classification.</title>
        <authorList>
            <person name="Goeker M."/>
        </authorList>
    </citation>
    <scope>NUCLEOTIDE SEQUENCE [LARGE SCALE GENOMIC DNA]</scope>
    <source>
        <strain evidence="2 3">DSM 11275</strain>
    </source>
</reference>